<dbReference type="AlphaFoldDB" id="W2M2W7"/>
<proteinExistence type="predicted"/>
<dbReference type="Proteomes" id="UP000054423">
    <property type="component" value="Unassembled WGS sequence"/>
</dbReference>
<protein>
    <submittedName>
        <fullName evidence="1">Uncharacterized protein</fullName>
    </submittedName>
</protein>
<name>W2M2W7_PHYNI</name>
<reference evidence="1" key="1">
    <citation type="submission" date="2013-11" db="EMBL/GenBank/DDBJ databases">
        <title>The Genome Sequence of Phytophthora parasitica CHvinca01.</title>
        <authorList>
            <consortium name="The Broad Institute Genomics Platform"/>
            <person name="Russ C."/>
            <person name="Tyler B."/>
            <person name="Panabieres F."/>
            <person name="Shan W."/>
            <person name="Tripathy S."/>
            <person name="Grunwald N."/>
            <person name="Machado M."/>
            <person name="Johnson C.S."/>
            <person name="Arredondo F."/>
            <person name="Hong C."/>
            <person name="Coffey M."/>
            <person name="Young S.K."/>
            <person name="Zeng Q."/>
            <person name="Gargeya S."/>
            <person name="Fitzgerald M."/>
            <person name="Abouelleil A."/>
            <person name="Alvarado L."/>
            <person name="Chapman S.B."/>
            <person name="Gainer-Dewar J."/>
            <person name="Goldberg J."/>
            <person name="Griggs A."/>
            <person name="Gujja S."/>
            <person name="Hansen M."/>
            <person name="Howarth C."/>
            <person name="Imamovic A."/>
            <person name="Ireland A."/>
            <person name="Larimer J."/>
            <person name="McCowan C."/>
            <person name="Murphy C."/>
            <person name="Pearson M."/>
            <person name="Poon T.W."/>
            <person name="Priest M."/>
            <person name="Roberts A."/>
            <person name="Saif S."/>
            <person name="Shea T."/>
            <person name="Sykes S."/>
            <person name="Wortman J."/>
            <person name="Nusbaum C."/>
            <person name="Birren B."/>
        </authorList>
    </citation>
    <scope>NUCLEOTIDE SEQUENCE [LARGE SCALE GENOMIC DNA]</scope>
    <source>
        <strain evidence="1">CHvinca01</strain>
    </source>
</reference>
<accession>W2M2W7</accession>
<organism evidence="1">
    <name type="scientific">Phytophthora nicotianae</name>
    <name type="common">Potato buckeye rot agent</name>
    <name type="synonym">Phytophthora parasitica</name>
    <dbReference type="NCBI Taxonomy" id="4792"/>
    <lineage>
        <taxon>Eukaryota</taxon>
        <taxon>Sar</taxon>
        <taxon>Stramenopiles</taxon>
        <taxon>Oomycota</taxon>
        <taxon>Peronosporomycetes</taxon>
        <taxon>Peronosporales</taxon>
        <taxon>Peronosporaceae</taxon>
        <taxon>Phytophthora</taxon>
    </lineage>
</organism>
<sequence>MSGTPDATPAARRYLRACEFHAVKHKWHCSRGNTGIHGSSGSSRLAVMLYRIAIVVATPAFQLPS</sequence>
<dbReference type="EMBL" id="KI677244">
    <property type="protein sequence ID" value="ETM03285.1"/>
    <property type="molecule type" value="Genomic_DNA"/>
</dbReference>
<evidence type="ECO:0000313" key="1">
    <source>
        <dbReference type="EMBL" id="ETM03285.1"/>
    </source>
</evidence>
<gene>
    <name evidence="1" type="ORF">L917_00480</name>
</gene>